<name>A0A1Y2BLF0_9TREE</name>
<feature type="compositionally biased region" description="Gly residues" evidence="1">
    <location>
        <begin position="989"/>
        <end position="998"/>
    </location>
</feature>
<evidence type="ECO:0000256" key="1">
    <source>
        <dbReference type="SAM" id="MobiDB-lite"/>
    </source>
</evidence>
<feature type="compositionally biased region" description="Basic residues" evidence="1">
    <location>
        <begin position="257"/>
        <end position="269"/>
    </location>
</feature>
<feature type="compositionally biased region" description="Polar residues" evidence="1">
    <location>
        <begin position="666"/>
        <end position="675"/>
    </location>
</feature>
<evidence type="ECO:0000313" key="2">
    <source>
        <dbReference type="EMBL" id="ORY35606.1"/>
    </source>
</evidence>
<feature type="compositionally biased region" description="Low complexity" evidence="1">
    <location>
        <begin position="48"/>
        <end position="60"/>
    </location>
</feature>
<feature type="compositionally biased region" description="Polar residues" evidence="1">
    <location>
        <begin position="928"/>
        <end position="943"/>
    </location>
</feature>
<comment type="caution">
    <text evidence="2">The sequence shown here is derived from an EMBL/GenBank/DDBJ whole genome shotgun (WGS) entry which is preliminary data.</text>
</comment>
<feature type="compositionally biased region" description="Polar residues" evidence="1">
    <location>
        <begin position="293"/>
        <end position="325"/>
    </location>
</feature>
<feature type="compositionally biased region" description="Polar residues" evidence="1">
    <location>
        <begin position="962"/>
        <end position="975"/>
    </location>
</feature>
<feature type="compositionally biased region" description="Polar residues" evidence="1">
    <location>
        <begin position="854"/>
        <end position="866"/>
    </location>
</feature>
<dbReference type="Proteomes" id="UP000193986">
    <property type="component" value="Unassembled WGS sequence"/>
</dbReference>
<proteinExistence type="predicted"/>
<dbReference type="EMBL" id="MCFC01000001">
    <property type="protein sequence ID" value="ORY35606.1"/>
    <property type="molecule type" value="Genomic_DNA"/>
</dbReference>
<feature type="region of interest" description="Disordered" evidence="1">
    <location>
        <begin position="1190"/>
        <end position="1254"/>
    </location>
</feature>
<evidence type="ECO:0000313" key="3">
    <source>
        <dbReference type="Proteomes" id="UP000193986"/>
    </source>
</evidence>
<feature type="compositionally biased region" description="Polar residues" evidence="1">
    <location>
        <begin position="91"/>
        <end position="118"/>
    </location>
</feature>
<feature type="region of interest" description="Disordered" evidence="1">
    <location>
        <begin position="958"/>
        <end position="1044"/>
    </location>
</feature>
<feature type="region of interest" description="Disordered" evidence="1">
    <location>
        <begin position="445"/>
        <end position="678"/>
    </location>
</feature>
<keyword evidence="3" id="KW-1185">Reference proteome</keyword>
<feature type="compositionally biased region" description="Polar residues" evidence="1">
    <location>
        <begin position="469"/>
        <end position="478"/>
    </location>
</feature>
<feature type="region of interest" description="Disordered" evidence="1">
    <location>
        <begin position="217"/>
        <end position="325"/>
    </location>
</feature>
<feature type="region of interest" description="Disordered" evidence="1">
    <location>
        <begin position="1"/>
        <end position="203"/>
    </location>
</feature>
<dbReference type="InParanoid" id="A0A1Y2BLF0"/>
<feature type="compositionally biased region" description="Low complexity" evidence="1">
    <location>
        <begin position="501"/>
        <end position="511"/>
    </location>
</feature>
<feature type="compositionally biased region" description="Polar residues" evidence="1">
    <location>
        <begin position="129"/>
        <end position="141"/>
    </location>
</feature>
<accession>A0A1Y2BLF0</accession>
<feature type="compositionally biased region" description="Polar residues" evidence="1">
    <location>
        <begin position="765"/>
        <end position="776"/>
    </location>
</feature>
<protein>
    <submittedName>
        <fullName evidence="2">Uncharacterized protein</fullName>
    </submittedName>
</protein>
<feature type="compositionally biased region" description="Low complexity" evidence="1">
    <location>
        <begin position="30"/>
        <end position="39"/>
    </location>
</feature>
<dbReference type="AlphaFoldDB" id="A0A1Y2BLF0"/>
<gene>
    <name evidence="2" type="ORF">BCR39DRAFT_555744</name>
</gene>
<feature type="compositionally biased region" description="Polar residues" evidence="1">
    <location>
        <begin position="1030"/>
        <end position="1044"/>
    </location>
</feature>
<organism evidence="2 3">
    <name type="scientific">Naematelia encephala</name>
    <dbReference type="NCBI Taxonomy" id="71784"/>
    <lineage>
        <taxon>Eukaryota</taxon>
        <taxon>Fungi</taxon>
        <taxon>Dikarya</taxon>
        <taxon>Basidiomycota</taxon>
        <taxon>Agaricomycotina</taxon>
        <taxon>Tremellomycetes</taxon>
        <taxon>Tremellales</taxon>
        <taxon>Naemateliaceae</taxon>
        <taxon>Naematelia</taxon>
    </lineage>
</organism>
<feature type="compositionally biased region" description="Low complexity" evidence="1">
    <location>
        <begin position="148"/>
        <end position="163"/>
    </location>
</feature>
<feature type="region of interest" description="Disordered" evidence="1">
    <location>
        <begin position="798"/>
        <end position="946"/>
    </location>
</feature>
<feature type="compositionally biased region" description="Polar residues" evidence="1">
    <location>
        <begin position="7"/>
        <end position="28"/>
    </location>
</feature>
<feature type="compositionally biased region" description="Polar residues" evidence="1">
    <location>
        <begin position="575"/>
        <end position="586"/>
    </location>
</feature>
<feature type="region of interest" description="Disordered" evidence="1">
    <location>
        <begin position="718"/>
        <end position="786"/>
    </location>
</feature>
<feature type="compositionally biased region" description="Basic and acidic residues" evidence="1">
    <location>
        <begin position="615"/>
        <end position="625"/>
    </location>
</feature>
<feature type="compositionally biased region" description="Pro residues" evidence="1">
    <location>
        <begin position="650"/>
        <end position="660"/>
    </location>
</feature>
<dbReference type="OrthoDB" id="2564946at2759"/>
<feature type="compositionally biased region" description="Pro residues" evidence="1">
    <location>
        <begin position="726"/>
        <end position="735"/>
    </location>
</feature>
<sequence length="1254" mass="133756">MGFFSKLRSSSNTDRTTPASPSNGSPKSQPAPTSTSSPLRSPPDVRPRSPSSSSVKSKASQRLWRRKDKSAGEVRDGGGQGKRLTAIYLGTQAQRFDSTPPTPGSSNTWSRRAASMSTPALAGPLPSHPRQTSMSPPSSFATHRFPGPSRAASSPHSDSSPPAQVVTRGELLKRLINEDPDGTQSQDWRAPGSGKGYAGGVFNTDLDATSFRQIGRRAISEAGHGSLSTEDLSPPAPRRSLGERDDEEMLESPEKKRFWKGVGRTRRMSKAMSESGDEPRSGSPTPRKAVPISVSTDPGSPTKSHFPTEVAQTRPPQLRRPSSSLFANPFHRSTSRASLVHDIEVQPGTDDGSFRLKAFRHISGMSDVEGAGGLEGYLSHVKRESTTILPGSVEVTSPTTTSIPWTGRISRPPSVAASLASLDDAINSSNRVSVAAFRKKIRRPSEGPLRDDEDDDVPLGMLSRGPNALRSQSYSSMGSLRAADTSGSTRPSPTHSPAPSPAARSALTPSPASAPLPTKTPDPEENSSSRSPDHSPGLQFTVGRQKAHARAGSGGFVVKGRSLFTSEPKELGQDVESQVASPSASASRDEGYFSQLAPMQSSVQVSAPQIGPSAPDDHHSTERTARIPPLVEPLNLPQAGDKTPGSLNLPLPPDQMPDTPPKASQGLPSPVTSPGNKRLSLLEDPLKVISNFWASQPEPEDKDDAFDPGLIARSMTLLAEDKPLPEPRLTPPPGPDTGLRPISRATLFDATTPSDDLERPPLSVRLQNAASQSSLHKPSVESLKMQAGADQIKLDAIQSSFSRAAKPRSSRSSMGHTVPPMVPTKDTSSEDEDVGSHRTGSRRMPGGPRRQRITSRLSAVSQPTKRGSSDESESDDESLTVLRAKASRSSLVQPVPSHKSPALPRVPTQSPRPPLVSFSVPDVRPTIGSRTSSRPGMTKSKSPARSLINLPLDARGKVLSHSPASSHSGMTSDSLGGNPMTPRSSMGPRGSGDSGGGSRMSEVGNTQPWTMPPTVRPQPTGSSLHEPRQSRISMASTSTWHPTQQPTLDPLQMQMGMPAAPMGYPMPMPMDPGMGLFDPRAMHAMMKQAWQAQYMAAAYRASEDEWERQSNASGPPAAPIVHPHAPFPYPQMPMPMFPQAMYGYPGPPSQHSGAPYYPPTFPIPPQQTGGMYSYGHPVAQSAFGGEFGPPAYLRGRPTPGDIDIATTTPQRPTHRKKGSDSPPSSWRADETATTMTPRSRAVSGQMRPPTQYAN</sequence>
<reference evidence="2 3" key="1">
    <citation type="submission" date="2016-07" db="EMBL/GenBank/DDBJ databases">
        <title>Pervasive Adenine N6-methylation of Active Genes in Fungi.</title>
        <authorList>
            <consortium name="DOE Joint Genome Institute"/>
            <person name="Mondo S.J."/>
            <person name="Dannebaum R.O."/>
            <person name="Kuo R.C."/>
            <person name="Labutti K."/>
            <person name="Haridas S."/>
            <person name="Kuo A."/>
            <person name="Salamov A."/>
            <person name="Ahrendt S.R."/>
            <person name="Lipzen A."/>
            <person name="Sullivan W."/>
            <person name="Andreopoulos W.B."/>
            <person name="Clum A."/>
            <person name="Lindquist E."/>
            <person name="Daum C."/>
            <person name="Ramamoorthy G.K."/>
            <person name="Gryganskyi A."/>
            <person name="Culley D."/>
            <person name="Magnuson J.K."/>
            <person name="James T.Y."/>
            <person name="O'Malley M.A."/>
            <person name="Stajich J.E."/>
            <person name="Spatafora J.W."/>
            <person name="Visel A."/>
            <person name="Grigoriev I.V."/>
        </authorList>
    </citation>
    <scope>NUCLEOTIDE SEQUENCE [LARGE SCALE GENOMIC DNA]</scope>
    <source>
        <strain evidence="2 3">68-887.2</strain>
    </source>
</reference>
<feature type="compositionally biased region" description="Polar residues" evidence="1">
    <location>
        <begin position="597"/>
        <end position="607"/>
    </location>
</feature>